<dbReference type="EMBL" id="JABXBU010002227">
    <property type="protein sequence ID" value="KAF8773697.1"/>
    <property type="molecule type" value="Genomic_DNA"/>
</dbReference>
<organism evidence="2 3">
    <name type="scientific">Argiope bruennichi</name>
    <name type="common">Wasp spider</name>
    <name type="synonym">Aranea bruennichi</name>
    <dbReference type="NCBI Taxonomy" id="94029"/>
    <lineage>
        <taxon>Eukaryota</taxon>
        <taxon>Metazoa</taxon>
        <taxon>Ecdysozoa</taxon>
        <taxon>Arthropoda</taxon>
        <taxon>Chelicerata</taxon>
        <taxon>Arachnida</taxon>
        <taxon>Araneae</taxon>
        <taxon>Araneomorphae</taxon>
        <taxon>Entelegynae</taxon>
        <taxon>Araneoidea</taxon>
        <taxon>Araneidae</taxon>
        <taxon>Argiope</taxon>
    </lineage>
</organism>
<keyword evidence="3" id="KW-1185">Reference proteome</keyword>
<dbReference type="AlphaFoldDB" id="A0A8T0EIH1"/>
<feature type="compositionally biased region" description="Basic and acidic residues" evidence="1">
    <location>
        <begin position="134"/>
        <end position="153"/>
    </location>
</feature>
<sequence length="254" mass="29245">MLCISTMKANSDTQLFMTLKLRHLSATIEFIVEAKTLSFLNLLEMELLLSYAQKVHTHFLFFLSCPHLRASMPSKATLVLALRLLFAGGHFGQKANSRKYDPIEAETKAHSSKKYSKEYQKTHHHGGHKHKKHQVLDEPKKVDPEPKPAHADIPEPEIQLQSDIETSKKAIEEQKQKAEVEDLHLQDLTYEENLKKDKKKKKGHHHAENVEKQRKEKDQKLFADQEEKNPVEEKVIEDSFEPLKETPISSSEEG</sequence>
<feature type="compositionally biased region" description="Basic and acidic residues" evidence="1">
    <location>
        <begin position="165"/>
        <end position="185"/>
    </location>
</feature>
<dbReference type="Proteomes" id="UP000807504">
    <property type="component" value="Unassembled WGS sequence"/>
</dbReference>
<feature type="region of interest" description="Disordered" evidence="1">
    <location>
        <begin position="105"/>
        <end position="254"/>
    </location>
</feature>
<evidence type="ECO:0000313" key="2">
    <source>
        <dbReference type="EMBL" id="KAF8773697.1"/>
    </source>
</evidence>
<feature type="compositionally biased region" description="Basic residues" evidence="1">
    <location>
        <begin position="122"/>
        <end position="133"/>
    </location>
</feature>
<reference evidence="2" key="1">
    <citation type="journal article" date="2020" name="bioRxiv">
        <title>Chromosome-level reference genome of the European wasp spider Argiope bruennichi: a resource for studies on range expansion and evolutionary adaptation.</title>
        <authorList>
            <person name="Sheffer M.M."/>
            <person name="Hoppe A."/>
            <person name="Krehenwinkel H."/>
            <person name="Uhl G."/>
            <person name="Kuss A.W."/>
            <person name="Jensen L."/>
            <person name="Jensen C."/>
            <person name="Gillespie R.G."/>
            <person name="Hoff K.J."/>
            <person name="Prost S."/>
        </authorList>
    </citation>
    <scope>NUCLEOTIDE SEQUENCE</scope>
</reference>
<proteinExistence type="predicted"/>
<feature type="compositionally biased region" description="Basic residues" evidence="1">
    <location>
        <begin position="196"/>
        <end position="205"/>
    </location>
</feature>
<accession>A0A8T0EIH1</accession>
<reference evidence="2" key="2">
    <citation type="submission" date="2020-06" db="EMBL/GenBank/DDBJ databases">
        <authorList>
            <person name="Sheffer M."/>
        </authorList>
    </citation>
    <scope>NUCLEOTIDE SEQUENCE</scope>
</reference>
<evidence type="ECO:0000313" key="3">
    <source>
        <dbReference type="Proteomes" id="UP000807504"/>
    </source>
</evidence>
<protein>
    <submittedName>
        <fullName evidence="2">Uncharacterized protein</fullName>
    </submittedName>
</protein>
<comment type="caution">
    <text evidence="2">The sequence shown here is derived from an EMBL/GenBank/DDBJ whole genome shotgun (WGS) entry which is preliminary data.</text>
</comment>
<name>A0A8T0EIH1_ARGBR</name>
<gene>
    <name evidence="2" type="ORF">HNY73_016332</name>
</gene>
<feature type="compositionally biased region" description="Basic and acidic residues" evidence="1">
    <location>
        <begin position="105"/>
        <end position="121"/>
    </location>
</feature>
<evidence type="ECO:0000256" key="1">
    <source>
        <dbReference type="SAM" id="MobiDB-lite"/>
    </source>
</evidence>
<feature type="compositionally biased region" description="Basic and acidic residues" evidence="1">
    <location>
        <begin position="206"/>
        <end position="244"/>
    </location>
</feature>